<evidence type="ECO:0000256" key="1">
    <source>
        <dbReference type="SAM" id="MobiDB-lite"/>
    </source>
</evidence>
<reference evidence="2 3" key="1">
    <citation type="submission" date="2018-11" db="EMBL/GenBank/DDBJ databases">
        <title>Sequencing the genomes of 1000 actinobacteria strains.</title>
        <authorList>
            <person name="Klenk H.-P."/>
        </authorList>
    </citation>
    <scope>NUCLEOTIDE SEQUENCE [LARGE SCALE GENOMIC DNA]</scope>
    <source>
        <strain evidence="2 3">DSM 44781</strain>
    </source>
</reference>
<proteinExistence type="predicted"/>
<feature type="compositionally biased region" description="Low complexity" evidence="1">
    <location>
        <begin position="39"/>
        <end position="51"/>
    </location>
</feature>
<dbReference type="EMBL" id="RKQG01000001">
    <property type="protein sequence ID" value="RPE34773.1"/>
    <property type="molecule type" value="Genomic_DNA"/>
</dbReference>
<sequence length="92" mass="9707">MKMRKAEREKIRNDRARASVAGAQGRHAARLSPAPSGPPQGAHQQAAKGQQRTPNRAARRAASRACGKSSGTAVTVPLSFGLDRSGRPSGHR</sequence>
<protein>
    <submittedName>
        <fullName evidence="2">Uncharacterized protein</fullName>
    </submittedName>
</protein>
<organism evidence="2 3">
    <name type="scientific">Kitasatospora cineracea</name>
    <dbReference type="NCBI Taxonomy" id="88074"/>
    <lineage>
        <taxon>Bacteria</taxon>
        <taxon>Bacillati</taxon>
        <taxon>Actinomycetota</taxon>
        <taxon>Actinomycetes</taxon>
        <taxon>Kitasatosporales</taxon>
        <taxon>Streptomycetaceae</taxon>
        <taxon>Kitasatospora</taxon>
    </lineage>
</organism>
<dbReference type="AlphaFoldDB" id="A0A3N4RN46"/>
<comment type="caution">
    <text evidence="2">The sequence shown here is derived from an EMBL/GenBank/DDBJ whole genome shotgun (WGS) entry which is preliminary data.</text>
</comment>
<feature type="region of interest" description="Disordered" evidence="1">
    <location>
        <begin position="1"/>
        <end position="92"/>
    </location>
</feature>
<keyword evidence="3" id="KW-1185">Reference proteome</keyword>
<accession>A0A3N4RN46</accession>
<dbReference type="Proteomes" id="UP000266906">
    <property type="component" value="Unassembled WGS sequence"/>
</dbReference>
<evidence type="ECO:0000313" key="3">
    <source>
        <dbReference type="Proteomes" id="UP000266906"/>
    </source>
</evidence>
<evidence type="ECO:0000313" key="2">
    <source>
        <dbReference type="EMBL" id="RPE34773.1"/>
    </source>
</evidence>
<gene>
    <name evidence="2" type="ORF">EDD38_3109</name>
</gene>
<feature type="compositionally biased region" description="Basic and acidic residues" evidence="1">
    <location>
        <begin position="1"/>
        <end position="17"/>
    </location>
</feature>
<name>A0A3N4RN46_9ACTN</name>